<dbReference type="AlphaFoldDB" id="A0AAV7AHC4"/>
<keyword evidence="1" id="KW-0472">Membrane</keyword>
<proteinExistence type="predicted"/>
<keyword evidence="3" id="KW-1185">Reference proteome</keyword>
<organism evidence="2 3">
    <name type="scientific">Engystomops pustulosus</name>
    <name type="common">Tungara frog</name>
    <name type="synonym">Physalaemus pustulosus</name>
    <dbReference type="NCBI Taxonomy" id="76066"/>
    <lineage>
        <taxon>Eukaryota</taxon>
        <taxon>Metazoa</taxon>
        <taxon>Chordata</taxon>
        <taxon>Craniata</taxon>
        <taxon>Vertebrata</taxon>
        <taxon>Euteleostomi</taxon>
        <taxon>Amphibia</taxon>
        <taxon>Batrachia</taxon>
        <taxon>Anura</taxon>
        <taxon>Neobatrachia</taxon>
        <taxon>Hyloidea</taxon>
        <taxon>Leptodactylidae</taxon>
        <taxon>Leiuperinae</taxon>
        <taxon>Engystomops</taxon>
    </lineage>
</organism>
<keyword evidence="1" id="KW-1133">Transmembrane helix</keyword>
<feature type="transmembrane region" description="Helical" evidence="1">
    <location>
        <begin position="64"/>
        <end position="83"/>
    </location>
</feature>
<gene>
    <name evidence="2" type="ORF">GDO81_015184</name>
</gene>
<keyword evidence="1" id="KW-0812">Transmembrane</keyword>
<reference evidence="2" key="1">
    <citation type="thesis" date="2020" institute="ProQuest LLC" country="789 East Eisenhower Parkway, Ann Arbor, MI, USA">
        <title>Comparative Genomics and Chromosome Evolution.</title>
        <authorList>
            <person name="Mudd A.B."/>
        </authorList>
    </citation>
    <scope>NUCLEOTIDE SEQUENCE</scope>
    <source>
        <strain evidence="2">237g6f4</strain>
        <tissue evidence="2">Blood</tissue>
    </source>
</reference>
<dbReference type="EMBL" id="WNYA01000007">
    <property type="protein sequence ID" value="KAG8560919.1"/>
    <property type="molecule type" value="Genomic_DNA"/>
</dbReference>
<protein>
    <submittedName>
        <fullName evidence="2">Uncharacterized protein</fullName>
    </submittedName>
</protein>
<dbReference type="Proteomes" id="UP000824782">
    <property type="component" value="Unassembled WGS sequence"/>
</dbReference>
<evidence type="ECO:0000313" key="2">
    <source>
        <dbReference type="EMBL" id="KAG8560919.1"/>
    </source>
</evidence>
<accession>A0AAV7AHC4</accession>
<evidence type="ECO:0000313" key="3">
    <source>
        <dbReference type="Proteomes" id="UP000824782"/>
    </source>
</evidence>
<name>A0AAV7AHC4_ENGPU</name>
<comment type="caution">
    <text evidence="2">The sequence shown here is derived from an EMBL/GenBank/DDBJ whole genome shotgun (WGS) entry which is preliminary data.</text>
</comment>
<feature type="transmembrane region" description="Helical" evidence="1">
    <location>
        <begin position="30"/>
        <end position="57"/>
    </location>
</feature>
<sequence length="95" mass="11211">MGTNKRHYIRVNEPKVKNRLPLWLLDLDEFFFLCFLLNFCVAVIPVFDVYLFSLFVLHPGLFDVFLRINFLLGVMSHLVYQLLCLTCEGMICHLI</sequence>
<evidence type="ECO:0000256" key="1">
    <source>
        <dbReference type="SAM" id="Phobius"/>
    </source>
</evidence>